<comment type="caution">
    <text evidence="2">The sequence shown here is derived from an EMBL/GenBank/DDBJ whole genome shotgun (WGS) entry which is preliminary data.</text>
</comment>
<name>A0ABN7X1U4_GIGMA</name>
<reference evidence="2 3" key="1">
    <citation type="submission" date="2021-06" db="EMBL/GenBank/DDBJ databases">
        <authorList>
            <person name="Kallberg Y."/>
            <person name="Tangrot J."/>
            <person name="Rosling A."/>
        </authorList>
    </citation>
    <scope>NUCLEOTIDE SEQUENCE [LARGE SCALE GENOMIC DNA]</scope>
    <source>
        <strain evidence="2 3">120-4 pot B 10/14</strain>
    </source>
</reference>
<organism evidence="2 3">
    <name type="scientific">Gigaspora margarita</name>
    <dbReference type="NCBI Taxonomy" id="4874"/>
    <lineage>
        <taxon>Eukaryota</taxon>
        <taxon>Fungi</taxon>
        <taxon>Fungi incertae sedis</taxon>
        <taxon>Mucoromycota</taxon>
        <taxon>Glomeromycotina</taxon>
        <taxon>Glomeromycetes</taxon>
        <taxon>Diversisporales</taxon>
        <taxon>Gigasporaceae</taxon>
        <taxon>Gigaspora</taxon>
    </lineage>
</organism>
<proteinExistence type="predicted"/>
<keyword evidence="3" id="KW-1185">Reference proteome</keyword>
<sequence>MEGSNTDSNTESIVESDKDESNNAIQSEKTLAENLGQLEVNLKELSVKRFDCSQFKEHKIIGRGGTAI</sequence>
<evidence type="ECO:0000313" key="3">
    <source>
        <dbReference type="Proteomes" id="UP000789901"/>
    </source>
</evidence>
<protein>
    <submittedName>
        <fullName evidence="2">43924_t:CDS:1</fullName>
    </submittedName>
</protein>
<gene>
    <name evidence="2" type="ORF">GMARGA_LOCUS37581</name>
</gene>
<evidence type="ECO:0000313" key="2">
    <source>
        <dbReference type="EMBL" id="CAG8845334.1"/>
    </source>
</evidence>
<dbReference type="Proteomes" id="UP000789901">
    <property type="component" value="Unassembled WGS sequence"/>
</dbReference>
<accession>A0ABN7X1U4</accession>
<feature type="non-terminal residue" evidence="2">
    <location>
        <position position="68"/>
    </location>
</feature>
<feature type="compositionally biased region" description="Polar residues" evidence="1">
    <location>
        <begin position="1"/>
        <end position="13"/>
    </location>
</feature>
<dbReference type="EMBL" id="CAJVQB010079134">
    <property type="protein sequence ID" value="CAG8845334.1"/>
    <property type="molecule type" value="Genomic_DNA"/>
</dbReference>
<feature type="region of interest" description="Disordered" evidence="1">
    <location>
        <begin position="1"/>
        <end position="28"/>
    </location>
</feature>
<evidence type="ECO:0000256" key="1">
    <source>
        <dbReference type="SAM" id="MobiDB-lite"/>
    </source>
</evidence>